<evidence type="ECO:0000256" key="2">
    <source>
        <dbReference type="ARBA" id="ARBA00010122"/>
    </source>
</evidence>
<dbReference type="Pfam" id="PF00696">
    <property type="entry name" value="AA_kinase"/>
    <property type="match status" value="1"/>
</dbReference>
<evidence type="ECO:0000256" key="3">
    <source>
        <dbReference type="ARBA" id="ARBA00022679"/>
    </source>
</evidence>
<dbReference type="UniPathway" id="UPA00051">
    <property type="reaction ID" value="UER00462"/>
</dbReference>
<evidence type="ECO:0000256" key="1">
    <source>
        <dbReference type="ARBA" id="ARBA00004766"/>
    </source>
</evidence>
<organism evidence="12 13">
    <name type="scientific">Sphingobacterium humi</name>
    <dbReference type="NCBI Taxonomy" id="1796905"/>
    <lineage>
        <taxon>Bacteria</taxon>
        <taxon>Pseudomonadati</taxon>
        <taxon>Bacteroidota</taxon>
        <taxon>Sphingobacteriia</taxon>
        <taxon>Sphingobacteriales</taxon>
        <taxon>Sphingobacteriaceae</taxon>
        <taxon>Sphingobacterium</taxon>
    </lineage>
</organism>
<name>A0A6N8KZ45_9SPHI</name>
<dbReference type="InterPro" id="IPR042199">
    <property type="entry name" value="AsparK_Bifunc_asparK/hSer_DH"/>
</dbReference>
<dbReference type="Proteomes" id="UP000435036">
    <property type="component" value="Unassembled WGS sequence"/>
</dbReference>
<dbReference type="PANTHER" id="PTHR21499">
    <property type="entry name" value="ASPARTATE KINASE"/>
    <property type="match status" value="1"/>
</dbReference>
<dbReference type="PANTHER" id="PTHR21499:SF59">
    <property type="entry name" value="ASPARTOKINASE"/>
    <property type="match status" value="1"/>
</dbReference>
<dbReference type="InterPro" id="IPR045865">
    <property type="entry name" value="ACT-like_dom_sf"/>
</dbReference>
<evidence type="ECO:0000256" key="4">
    <source>
        <dbReference type="ARBA" id="ARBA00022741"/>
    </source>
</evidence>
<keyword evidence="10" id="KW-0028">Amino-acid biosynthesis</keyword>
<comment type="pathway">
    <text evidence="10">Amino-acid biosynthesis; L-methionine biosynthesis via de novo pathway; L-homoserine from L-aspartate: step 1/3.</text>
</comment>
<dbReference type="GO" id="GO:0009089">
    <property type="term" value="P:lysine biosynthetic process via diaminopimelate"/>
    <property type="evidence" value="ECO:0007669"/>
    <property type="project" value="UniProtKB-UniPathway"/>
</dbReference>
<evidence type="ECO:0000256" key="5">
    <source>
        <dbReference type="ARBA" id="ARBA00022777"/>
    </source>
</evidence>
<dbReference type="NCBIfam" id="TIGR00657">
    <property type="entry name" value="asp_kinases"/>
    <property type="match status" value="1"/>
</dbReference>
<dbReference type="GO" id="GO:0009090">
    <property type="term" value="P:homoserine biosynthetic process"/>
    <property type="evidence" value="ECO:0007669"/>
    <property type="project" value="TreeGrafter"/>
</dbReference>
<comment type="pathway">
    <text evidence="10">Amino-acid biosynthesis; L-threonine biosynthesis; L-threonine from L-aspartate: step 1/5.</text>
</comment>
<dbReference type="InterPro" id="IPR001048">
    <property type="entry name" value="Asp/Glu/Uridylate_kinase"/>
</dbReference>
<comment type="pathway">
    <text evidence="1 10">Amino-acid biosynthesis; L-lysine biosynthesis via DAP pathway; (S)-tetrahydrodipicolinate from L-aspartate: step 1/4.</text>
</comment>
<comment type="caution">
    <text evidence="12">The sequence shown here is derived from an EMBL/GenBank/DDBJ whole genome shotgun (WGS) entry which is preliminary data.</text>
</comment>
<feature type="binding site" evidence="8">
    <location>
        <begin position="5"/>
        <end position="8"/>
    </location>
    <ligand>
        <name>ATP</name>
        <dbReference type="ChEBI" id="CHEBI:30616"/>
    </ligand>
</feature>
<keyword evidence="13" id="KW-1185">Reference proteome</keyword>
<feature type="domain" description="Aspartate/glutamate/uridylate kinase" evidence="11">
    <location>
        <begin position="2"/>
        <end position="278"/>
    </location>
</feature>
<comment type="catalytic activity">
    <reaction evidence="7 9">
        <text>L-aspartate + ATP = 4-phospho-L-aspartate + ADP</text>
        <dbReference type="Rhea" id="RHEA:23776"/>
        <dbReference type="ChEBI" id="CHEBI:29991"/>
        <dbReference type="ChEBI" id="CHEBI:30616"/>
        <dbReference type="ChEBI" id="CHEBI:57535"/>
        <dbReference type="ChEBI" id="CHEBI:456216"/>
        <dbReference type="EC" id="2.7.2.4"/>
    </reaction>
</comment>
<evidence type="ECO:0000256" key="10">
    <source>
        <dbReference type="RuleBase" id="RU004249"/>
    </source>
</evidence>
<evidence type="ECO:0000259" key="11">
    <source>
        <dbReference type="Pfam" id="PF00696"/>
    </source>
</evidence>
<dbReference type="InterPro" id="IPR005260">
    <property type="entry name" value="Asp_kin_monofn"/>
</dbReference>
<evidence type="ECO:0000256" key="8">
    <source>
        <dbReference type="PIRSR" id="PIRSR000726-1"/>
    </source>
</evidence>
<dbReference type="Gene3D" id="1.20.120.1320">
    <property type="entry name" value="Aspartokinase, catalytic domain"/>
    <property type="match status" value="1"/>
</dbReference>
<evidence type="ECO:0000256" key="9">
    <source>
        <dbReference type="RuleBase" id="RU003448"/>
    </source>
</evidence>
<dbReference type="GO" id="GO:0005524">
    <property type="term" value="F:ATP binding"/>
    <property type="evidence" value="ECO:0007669"/>
    <property type="project" value="UniProtKB-KW"/>
</dbReference>
<sequence length="422" mass="48231">MQVFKFGGASVKSADNIKNVVSIIEKYKNSALLVVVSAIGKTTDKLARITEGFVKQNADYFGMLDSLKQEHFQILKELFPDENHPVFDDIANTFVEIEWILEDEPQDDYDYLFDQIVSIGELLSTKIIAAYAQFMGVQAKWVDARDYILTDNNYREANVDWAKTEDKIRKELPSILDDYIIVTQGYIGSTSENFTTTLGREGSDYSAAIFAASLHAENITIWKDVPGVLNADPKWFDKTELIPELSYTDAIELTYYGATVIHPKTIKPLQNKKITLNVRSFVDPEAPGTQIKTTNQMLPVPSFIFKVNQVFINIQPRDFSFIVEDNLSHIFNSFHKHRIKINMMHNSAISFSVAVDDTGENVWALLEQLEQRYKVSVATGLELITIRYYNQETIDRVLVNKEIIRELKDSYTCQMLVKNKDE</sequence>
<dbReference type="OrthoDB" id="9799110at2"/>
<dbReference type="EMBL" id="WSQA01000005">
    <property type="protein sequence ID" value="MVZ61999.1"/>
    <property type="molecule type" value="Genomic_DNA"/>
</dbReference>
<protein>
    <recommendedName>
        <fullName evidence="9">Aspartokinase</fullName>
        <ecNumber evidence="9">2.7.2.4</ecNumber>
    </recommendedName>
</protein>
<keyword evidence="4 8" id="KW-0547">Nucleotide-binding</keyword>
<reference evidence="12 13" key="1">
    <citation type="submission" date="2019-12" db="EMBL/GenBank/DDBJ databases">
        <authorList>
            <person name="Dong K."/>
        </authorList>
    </citation>
    <scope>NUCLEOTIDE SEQUENCE [LARGE SCALE GENOMIC DNA]</scope>
    <source>
        <strain evidence="12 13">JCM 31225</strain>
    </source>
</reference>
<feature type="binding site" evidence="8">
    <location>
        <position position="121"/>
    </location>
    <ligand>
        <name>substrate</name>
    </ligand>
</feature>
<dbReference type="InterPro" id="IPR001341">
    <property type="entry name" value="Asp_kinase"/>
</dbReference>
<gene>
    <name evidence="12" type="ORF">GQF63_08210</name>
</gene>
<dbReference type="CDD" id="cd04243">
    <property type="entry name" value="AAK_AK-HSDH-like"/>
    <property type="match status" value="1"/>
</dbReference>
<accession>A0A6N8KZ45</accession>
<dbReference type="GO" id="GO:0004072">
    <property type="term" value="F:aspartate kinase activity"/>
    <property type="evidence" value="ECO:0007669"/>
    <property type="project" value="UniProtKB-EC"/>
</dbReference>
<dbReference type="GO" id="GO:0005829">
    <property type="term" value="C:cytosol"/>
    <property type="evidence" value="ECO:0007669"/>
    <property type="project" value="TreeGrafter"/>
</dbReference>
<keyword evidence="3 9" id="KW-0808">Transferase</keyword>
<dbReference type="SUPFAM" id="SSF53633">
    <property type="entry name" value="Carbamate kinase-like"/>
    <property type="match status" value="1"/>
</dbReference>
<evidence type="ECO:0000313" key="13">
    <source>
        <dbReference type="Proteomes" id="UP000435036"/>
    </source>
</evidence>
<dbReference type="UniPathway" id="UPA00050">
    <property type="reaction ID" value="UER00461"/>
</dbReference>
<dbReference type="UniPathway" id="UPA00034">
    <property type="reaction ID" value="UER00015"/>
</dbReference>
<dbReference type="Gene3D" id="3.40.1160.10">
    <property type="entry name" value="Acetylglutamate kinase-like"/>
    <property type="match status" value="1"/>
</dbReference>
<evidence type="ECO:0000256" key="6">
    <source>
        <dbReference type="ARBA" id="ARBA00022840"/>
    </source>
</evidence>
<dbReference type="PIRSF" id="PIRSF000726">
    <property type="entry name" value="Asp_kin"/>
    <property type="match status" value="1"/>
</dbReference>
<dbReference type="GO" id="GO:0009088">
    <property type="term" value="P:threonine biosynthetic process"/>
    <property type="evidence" value="ECO:0007669"/>
    <property type="project" value="UniProtKB-UniPathway"/>
</dbReference>
<keyword evidence="5 9" id="KW-0418">Kinase</keyword>
<dbReference type="RefSeq" id="WP_160368749.1">
    <property type="nucleotide sequence ID" value="NZ_WSQA01000005.1"/>
</dbReference>
<proteinExistence type="inferred from homology"/>
<dbReference type="AlphaFoldDB" id="A0A6N8KZ45"/>
<evidence type="ECO:0000256" key="7">
    <source>
        <dbReference type="ARBA" id="ARBA00047872"/>
    </source>
</evidence>
<dbReference type="SUPFAM" id="SSF55021">
    <property type="entry name" value="ACT-like"/>
    <property type="match status" value="1"/>
</dbReference>
<dbReference type="InterPro" id="IPR036393">
    <property type="entry name" value="AceGlu_kinase-like_sf"/>
</dbReference>
<keyword evidence="6 8" id="KW-0067">ATP-binding</keyword>
<feature type="binding site" evidence="8">
    <location>
        <position position="43"/>
    </location>
    <ligand>
        <name>substrate</name>
    </ligand>
</feature>
<comment type="similarity">
    <text evidence="2 9">Belongs to the aspartokinase family.</text>
</comment>
<dbReference type="Gene3D" id="3.30.70.260">
    <property type="match status" value="2"/>
</dbReference>
<evidence type="ECO:0000313" key="12">
    <source>
        <dbReference type="EMBL" id="MVZ61999.1"/>
    </source>
</evidence>
<dbReference type="EC" id="2.7.2.4" evidence="9"/>